<keyword evidence="15" id="KW-1185">Reference proteome</keyword>
<evidence type="ECO:0000256" key="2">
    <source>
        <dbReference type="ARBA" id="ARBA00022603"/>
    </source>
</evidence>
<evidence type="ECO:0000256" key="6">
    <source>
        <dbReference type="ARBA" id="ARBA00022723"/>
    </source>
</evidence>
<keyword evidence="8 12" id="KW-0862">Zinc</keyword>
<feature type="domain" description="CHHC U11-48K-type" evidence="13">
    <location>
        <begin position="63"/>
        <end position="90"/>
    </location>
</feature>
<dbReference type="InterPro" id="IPR007871">
    <property type="entry name" value="Methyltransferase_TRM13"/>
</dbReference>
<evidence type="ECO:0000259" key="13">
    <source>
        <dbReference type="PROSITE" id="PS51800"/>
    </source>
</evidence>
<keyword evidence="4 12" id="KW-0949">S-adenosyl-L-methionine</keyword>
<dbReference type="EMBL" id="JANEYG010000020">
    <property type="protein sequence ID" value="KAJ8919123.1"/>
    <property type="molecule type" value="Genomic_DNA"/>
</dbReference>
<protein>
    <recommendedName>
        <fullName evidence="12">tRNA:m(4)X modification enzyme TRM13</fullName>
        <ecNumber evidence="12">2.1.1.225</ecNumber>
    </recommendedName>
</protein>
<dbReference type="InterPro" id="IPR022776">
    <property type="entry name" value="TRM13/UPF0224_CHHC_Znf_dom"/>
</dbReference>
<name>A0AAV8VXT2_9CUCU</name>
<accession>A0AAV8VXT2</accession>
<evidence type="ECO:0000256" key="7">
    <source>
        <dbReference type="ARBA" id="ARBA00022771"/>
    </source>
</evidence>
<dbReference type="Pfam" id="PF11722">
    <property type="entry name" value="zf-TRM13_CCCH"/>
    <property type="match status" value="1"/>
</dbReference>
<dbReference type="Pfam" id="PF05206">
    <property type="entry name" value="TRM13"/>
    <property type="match status" value="1"/>
</dbReference>
<reference evidence="14 15" key="1">
    <citation type="journal article" date="2023" name="Insect Mol. Biol.">
        <title>Genome sequencing provides insights into the evolution of gene families encoding plant cell wall-degrading enzymes in longhorned beetles.</title>
        <authorList>
            <person name="Shin N.R."/>
            <person name="Okamura Y."/>
            <person name="Kirsch R."/>
            <person name="Pauchet Y."/>
        </authorList>
    </citation>
    <scope>NUCLEOTIDE SEQUENCE [LARGE SCALE GENOMIC DNA]</scope>
    <source>
        <strain evidence="14">EAD_L_NR</strain>
    </source>
</reference>
<evidence type="ECO:0000256" key="5">
    <source>
        <dbReference type="ARBA" id="ARBA00022694"/>
    </source>
</evidence>
<keyword evidence="2 12" id="KW-0489">Methyltransferase</keyword>
<evidence type="ECO:0000256" key="3">
    <source>
        <dbReference type="ARBA" id="ARBA00022679"/>
    </source>
</evidence>
<keyword evidence="7 12" id="KW-0863">Zinc-finger</keyword>
<keyword evidence="5 12" id="KW-0819">tRNA processing</keyword>
<sequence length="424" mass="48306">MHESTDIYPTPSCKYFVVRKKRHCKMTVKQGEEYCGEHQKITCVNSETDPTKSQDRKNPSKIRIVCPLDRKHTCYAHNLKKHLKICNAGRISTEPYILKGVNSGKIGDGELVDLYRLLSTFSIQDIKDTILKVNAIFENSLKEEITEKSASHILIEQEMAKPEYGDKTKKHLKQASAILGLMHEYNLLMKPRTCYIEFGAGRGQLSYWIANAVQSSEGSNILLVERASPKHKRDNKLDKTFHKIQRVRADISDIVLDKLDIISASENIVGVTKHLCGEATDLAMRCLVNIAENKHKLQGAVLTFCCHHRCKWTSYVGKEFFEANNLSISDFYIMCGMASWATCGTGLSRERRNNEKATELAQNERDCEIGLSREEKEVVGYRCKHLLNWGRLLYMKKLGFNCSLHYYVEKSISLENVCIVAVKS</sequence>
<dbReference type="GO" id="GO:0008270">
    <property type="term" value="F:zinc ion binding"/>
    <property type="evidence" value="ECO:0007669"/>
    <property type="project" value="UniProtKB-KW"/>
</dbReference>
<evidence type="ECO:0000256" key="1">
    <source>
        <dbReference type="ARBA" id="ARBA00005265"/>
    </source>
</evidence>
<comment type="catalytic activity">
    <reaction evidence="9 12">
        <text>cytidine(4) in tRNA(Pro) + S-adenosyl-L-methionine = 2'-O-methylcytidine(4) in tRNA(Pro) + S-adenosyl-L-homocysteine + H(+)</text>
        <dbReference type="Rhea" id="RHEA:32767"/>
        <dbReference type="Rhea" id="RHEA-COMP:10397"/>
        <dbReference type="Rhea" id="RHEA-COMP:10398"/>
        <dbReference type="ChEBI" id="CHEBI:15378"/>
        <dbReference type="ChEBI" id="CHEBI:57856"/>
        <dbReference type="ChEBI" id="CHEBI:59789"/>
        <dbReference type="ChEBI" id="CHEBI:74495"/>
        <dbReference type="ChEBI" id="CHEBI:82748"/>
        <dbReference type="EC" id="2.1.1.225"/>
    </reaction>
</comment>
<dbReference type="PANTHER" id="PTHR12998:SF0">
    <property type="entry name" value="TRNA:M(4)X MODIFICATION ENZYME TRM13 HOMOLOG"/>
    <property type="match status" value="1"/>
</dbReference>
<evidence type="ECO:0000313" key="15">
    <source>
        <dbReference type="Proteomes" id="UP001159042"/>
    </source>
</evidence>
<evidence type="ECO:0000313" key="14">
    <source>
        <dbReference type="EMBL" id="KAJ8919123.1"/>
    </source>
</evidence>
<dbReference type="AlphaFoldDB" id="A0AAV8VXT2"/>
<dbReference type="InterPro" id="IPR039044">
    <property type="entry name" value="Trm13"/>
</dbReference>
<dbReference type="GO" id="GO:0106050">
    <property type="term" value="F:tRNA 2'-O-methyltransferase activity"/>
    <property type="evidence" value="ECO:0007669"/>
    <property type="project" value="UniProtKB-UniRule"/>
</dbReference>
<evidence type="ECO:0000256" key="10">
    <source>
        <dbReference type="ARBA" id="ARBA00048635"/>
    </source>
</evidence>
<dbReference type="InterPro" id="IPR021721">
    <property type="entry name" value="Znf_CCCH-type_TRM13"/>
</dbReference>
<evidence type="ECO:0000256" key="4">
    <source>
        <dbReference type="ARBA" id="ARBA00022691"/>
    </source>
</evidence>
<comment type="caution">
    <text evidence="14">The sequence shown here is derived from an EMBL/GenBank/DDBJ whole genome shotgun (WGS) entry which is preliminary data.</text>
</comment>
<dbReference type="Pfam" id="PF05253">
    <property type="entry name" value="zf-U11-48K"/>
    <property type="match status" value="1"/>
</dbReference>
<evidence type="ECO:0000256" key="8">
    <source>
        <dbReference type="ARBA" id="ARBA00022833"/>
    </source>
</evidence>
<evidence type="ECO:0000256" key="11">
    <source>
        <dbReference type="ARBA" id="ARBA00049393"/>
    </source>
</evidence>
<organism evidence="14 15">
    <name type="scientific">Exocentrus adspersus</name>
    <dbReference type="NCBI Taxonomy" id="1586481"/>
    <lineage>
        <taxon>Eukaryota</taxon>
        <taxon>Metazoa</taxon>
        <taxon>Ecdysozoa</taxon>
        <taxon>Arthropoda</taxon>
        <taxon>Hexapoda</taxon>
        <taxon>Insecta</taxon>
        <taxon>Pterygota</taxon>
        <taxon>Neoptera</taxon>
        <taxon>Endopterygota</taxon>
        <taxon>Coleoptera</taxon>
        <taxon>Polyphaga</taxon>
        <taxon>Cucujiformia</taxon>
        <taxon>Chrysomeloidea</taxon>
        <taxon>Cerambycidae</taxon>
        <taxon>Lamiinae</taxon>
        <taxon>Acanthocinini</taxon>
        <taxon>Exocentrus</taxon>
    </lineage>
</organism>
<dbReference type="EC" id="2.1.1.225" evidence="12"/>
<dbReference type="Proteomes" id="UP001159042">
    <property type="component" value="Unassembled WGS sequence"/>
</dbReference>
<keyword evidence="6 12" id="KW-0479">Metal-binding</keyword>
<gene>
    <name evidence="14" type="ORF">NQ315_012108</name>
</gene>
<comment type="catalytic activity">
    <reaction evidence="10 12">
        <text>cytidine(4) in tRNA(Gly)(GCC) + S-adenosyl-L-methionine = 2'-O-methylcytidine(4) in tRNA(Gly)(GCC) + S-adenosyl-L-homocysteine + H(+)</text>
        <dbReference type="Rhea" id="RHEA:43192"/>
        <dbReference type="Rhea" id="RHEA-COMP:10399"/>
        <dbReference type="Rhea" id="RHEA-COMP:10400"/>
        <dbReference type="ChEBI" id="CHEBI:15378"/>
        <dbReference type="ChEBI" id="CHEBI:57856"/>
        <dbReference type="ChEBI" id="CHEBI:59789"/>
        <dbReference type="ChEBI" id="CHEBI:74495"/>
        <dbReference type="ChEBI" id="CHEBI:82748"/>
        <dbReference type="EC" id="2.1.1.225"/>
    </reaction>
</comment>
<dbReference type="GO" id="GO:0030488">
    <property type="term" value="P:tRNA methylation"/>
    <property type="evidence" value="ECO:0007669"/>
    <property type="project" value="InterPro"/>
</dbReference>
<keyword evidence="3 12" id="KW-0808">Transferase</keyword>
<comment type="similarity">
    <text evidence="1 12">Belongs to the methyltransferase TRM13 family.</text>
</comment>
<comment type="function">
    <text evidence="12">tRNA methylase which 2'-O-methylates cytidine(4) in tRNA(Pro) and tRNA(Gly)(GCC), and adenosine(4) in tRNA(His).</text>
</comment>
<evidence type="ECO:0000256" key="9">
    <source>
        <dbReference type="ARBA" id="ARBA00048165"/>
    </source>
</evidence>
<evidence type="ECO:0000256" key="12">
    <source>
        <dbReference type="RuleBase" id="RU367103"/>
    </source>
</evidence>
<dbReference type="PANTHER" id="PTHR12998">
    <property type="entry name" value="TRNA:M(4)X MODIFICATION ENZYME TRM13 HOMOLOG"/>
    <property type="match status" value="1"/>
</dbReference>
<proteinExistence type="inferred from homology"/>
<dbReference type="PROSITE" id="PS51800">
    <property type="entry name" value="ZF_CHHC_U11_48K"/>
    <property type="match status" value="1"/>
</dbReference>
<comment type="catalytic activity">
    <reaction evidence="11 12">
        <text>adenosine(4) in tRNA(His) + S-adenosyl-L-methionine = 2'-O-methyladenosine(4) in tRNA(His) + S-adenosyl-L-homocysteine + H(+)</text>
        <dbReference type="Rhea" id="RHEA:43196"/>
        <dbReference type="Rhea" id="RHEA-COMP:10401"/>
        <dbReference type="Rhea" id="RHEA-COMP:10402"/>
        <dbReference type="ChEBI" id="CHEBI:15378"/>
        <dbReference type="ChEBI" id="CHEBI:57856"/>
        <dbReference type="ChEBI" id="CHEBI:59789"/>
        <dbReference type="ChEBI" id="CHEBI:74411"/>
        <dbReference type="ChEBI" id="CHEBI:74477"/>
        <dbReference type="EC" id="2.1.1.225"/>
    </reaction>
</comment>